<keyword evidence="1" id="KW-0732">Signal</keyword>
<comment type="caution">
    <text evidence="2">The sequence shown here is derived from an EMBL/GenBank/DDBJ whole genome shotgun (WGS) entry which is preliminary data.</text>
</comment>
<dbReference type="EMBL" id="JBIAXI010000055">
    <property type="protein sequence ID" value="MFF4779569.1"/>
    <property type="molecule type" value="Genomic_DNA"/>
</dbReference>
<sequence length="198" mass="21834">MDKRAIAMVAAGLAGVAALSLPSAASASAQGTKELRVRAGLTLRIPTTWKVYTVDKDWTRVVTGACPTAGTSRFGFRDSGCRSFWVMGPEAIKVGHEHFDAYTPDEPFYPANDVGPCPYDKKLWLGPMTLADKGLAQVGRGHKAYYRAWSARCVSPKTYKNKARFTQREWFLPTSKILFVDQWNTPGLSAILKQATWS</sequence>
<gene>
    <name evidence="2" type="ORF">ACFY05_42820</name>
</gene>
<organism evidence="2 3">
    <name type="scientific">Microtetraspora fusca</name>
    <dbReference type="NCBI Taxonomy" id="1997"/>
    <lineage>
        <taxon>Bacteria</taxon>
        <taxon>Bacillati</taxon>
        <taxon>Actinomycetota</taxon>
        <taxon>Actinomycetes</taxon>
        <taxon>Streptosporangiales</taxon>
        <taxon>Streptosporangiaceae</taxon>
        <taxon>Microtetraspora</taxon>
    </lineage>
</organism>
<dbReference type="RefSeq" id="WP_157546436.1">
    <property type="nucleotide sequence ID" value="NZ_BBYK01000089.1"/>
</dbReference>
<evidence type="ECO:0000313" key="3">
    <source>
        <dbReference type="Proteomes" id="UP001602119"/>
    </source>
</evidence>
<keyword evidence="3" id="KW-1185">Reference proteome</keyword>
<evidence type="ECO:0000313" key="2">
    <source>
        <dbReference type="EMBL" id="MFF4779569.1"/>
    </source>
</evidence>
<proteinExistence type="predicted"/>
<name>A0ABW6VJM8_MICFU</name>
<reference evidence="2 3" key="1">
    <citation type="submission" date="2024-10" db="EMBL/GenBank/DDBJ databases">
        <title>The Natural Products Discovery Center: Release of the First 8490 Sequenced Strains for Exploring Actinobacteria Biosynthetic Diversity.</title>
        <authorList>
            <person name="Kalkreuter E."/>
            <person name="Kautsar S.A."/>
            <person name="Yang D."/>
            <person name="Bader C.D."/>
            <person name="Teijaro C.N."/>
            <person name="Fluegel L."/>
            <person name="Davis C.M."/>
            <person name="Simpson J.R."/>
            <person name="Lauterbach L."/>
            <person name="Steele A.D."/>
            <person name="Gui C."/>
            <person name="Meng S."/>
            <person name="Li G."/>
            <person name="Viehrig K."/>
            <person name="Ye F."/>
            <person name="Su P."/>
            <person name="Kiefer A.F."/>
            <person name="Nichols A."/>
            <person name="Cepeda A.J."/>
            <person name="Yan W."/>
            <person name="Fan B."/>
            <person name="Jiang Y."/>
            <person name="Adhikari A."/>
            <person name="Zheng C.-J."/>
            <person name="Schuster L."/>
            <person name="Cowan T.M."/>
            <person name="Smanski M.J."/>
            <person name="Chevrette M.G."/>
            <person name="De Carvalho L.P.S."/>
            <person name="Shen B."/>
        </authorList>
    </citation>
    <scope>NUCLEOTIDE SEQUENCE [LARGE SCALE GENOMIC DNA]</scope>
    <source>
        <strain evidence="2 3">NPDC001281</strain>
    </source>
</reference>
<protein>
    <submittedName>
        <fullName evidence="2">Uncharacterized protein</fullName>
    </submittedName>
</protein>
<dbReference type="Proteomes" id="UP001602119">
    <property type="component" value="Unassembled WGS sequence"/>
</dbReference>
<feature type="signal peptide" evidence="1">
    <location>
        <begin position="1"/>
        <end position="29"/>
    </location>
</feature>
<accession>A0ABW6VJM8</accession>
<feature type="chain" id="PRO_5045891387" evidence="1">
    <location>
        <begin position="30"/>
        <end position="198"/>
    </location>
</feature>
<evidence type="ECO:0000256" key="1">
    <source>
        <dbReference type="SAM" id="SignalP"/>
    </source>
</evidence>